<evidence type="ECO:0008006" key="3">
    <source>
        <dbReference type="Google" id="ProtNLM"/>
    </source>
</evidence>
<reference evidence="1" key="1">
    <citation type="journal article" date="2020" name="Stud. Mycol.">
        <title>101 Dothideomycetes genomes: a test case for predicting lifestyles and emergence of pathogens.</title>
        <authorList>
            <person name="Haridas S."/>
            <person name="Albert R."/>
            <person name="Binder M."/>
            <person name="Bloem J."/>
            <person name="Labutti K."/>
            <person name="Salamov A."/>
            <person name="Andreopoulos B."/>
            <person name="Baker S."/>
            <person name="Barry K."/>
            <person name="Bills G."/>
            <person name="Bluhm B."/>
            <person name="Cannon C."/>
            <person name="Castanera R."/>
            <person name="Culley D."/>
            <person name="Daum C."/>
            <person name="Ezra D."/>
            <person name="Gonzalez J."/>
            <person name="Henrissat B."/>
            <person name="Kuo A."/>
            <person name="Liang C."/>
            <person name="Lipzen A."/>
            <person name="Lutzoni F."/>
            <person name="Magnuson J."/>
            <person name="Mondo S."/>
            <person name="Nolan M."/>
            <person name="Ohm R."/>
            <person name="Pangilinan J."/>
            <person name="Park H.-J."/>
            <person name="Ramirez L."/>
            <person name="Alfaro M."/>
            <person name="Sun H."/>
            <person name="Tritt A."/>
            <person name="Yoshinaga Y."/>
            <person name="Zwiers L.-H."/>
            <person name="Turgeon B."/>
            <person name="Goodwin S."/>
            <person name="Spatafora J."/>
            <person name="Crous P."/>
            <person name="Grigoriev I."/>
        </authorList>
    </citation>
    <scope>NUCLEOTIDE SEQUENCE</scope>
    <source>
        <strain evidence="1">CBS 123094</strain>
    </source>
</reference>
<proteinExistence type="predicted"/>
<dbReference type="EMBL" id="ML977653">
    <property type="protein sequence ID" value="KAF1994672.1"/>
    <property type="molecule type" value="Genomic_DNA"/>
</dbReference>
<gene>
    <name evidence="1" type="ORF">P154DRAFT_581529</name>
</gene>
<protein>
    <recommendedName>
        <fullName evidence="3">BTB domain-containing protein</fullName>
    </recommendedName>
</protein>
<evidence type="ECO:0000313" key="2">
    <source>
        <dbReference type="Proteomes" id="UP000799779"/>
    </source>
</evidence>
<dbReference type="Proteomes" id="UP000799779">
    <property type="component" value="Unassembled WGS sequence"/>
</dbReference>
<sequence>MSGVPTKKVLQSVDSPLPVDGDGYPIQDLIEIRDLSKAERQDLLDGPKVKILVGKTLMGTVPLRFLLAISSTIQDQYQFFKHMDNLTLSENINPDAVAYILEWLSGTMRTQKAYYLPVIHTISRDLLVVQAGRAMGIDHYVQHIEDHYWYQLWTKIPTHEELNVIEKLAPDAQDRLLVHISDRVGNLHFNGQLPAGYKLDWFLASHPKMAVAVKNRIKYLVEDHRQYLKRVEKRERREKFEKEQAARLQ</sequence>
<evidence type="ECO:0000313" key="1">
    <source>
        <dbReference type="EMBL" id="KAF1994672.1"/>
    </source>
</evidence>
<organism evidence="1 2">
    <name type="scientific">Amniculicola lignicola CBS 123094</name>
    <dbReference type="NCBI Taxonomy" id="1392246"/>
    <lineage>
        <taxon>Eukaryota</taxon>
        <taxon>Fungi</taxon>
        <taxon>Dikarya</taxon>
        <taxon>Ascomycota</taxon>
        <taxon>Pezizomycotina</taxon>
        <taxon>Dothideomycetes</taxon>
        <taxon>Pleosporomycetidae</taxon>
        <taxon>Pleosporales</taxon>
        <taxon>Amniculicolaceae</taxon>
        <taxon>Amniculicola</taxon>
    </lineage>
</organism>
<dbReference type="AlphaFoldDB" id="A0A6A5VY80"/>
<accession>A0A6A5VY80</accession>
<keyword evidence="2" id="KW-1185">Reference proteome</keyword>
<dbReference type="OrthoDB" id="3801338at2759"/>
<name>A0A6A5VY80_9PLEO</name>